<name>A0A088FRI1_9CAUD</name>
<sequence length="82" mass="8888">MLTIYTTGPDCHKCKLTKDRFDKAGVAVTEVQLDQVDENVTAAFIAAGHTSAPVVVDDLTETWSDFRPDKIRAAIAARGINP</sequence>
<dbReference type="KEGG" id="vg:26628781"/>
<dbReference type="GeneID" id="26628781"/>
<dbReference type="EMBL" id="KM363596">
    <property type="protein sequence ID" value="AIM50397.1"/>
    <property type="molecule type" value="Genomic_DNA"/>
</dbReference>
<keyword evidence="3" id="KW-1185">Reference proteome</keyword>
<dbReference type="InterPro" id="IPR036249">
    <property type="entry name" value="Thioredoxin-like_sf"/>
</dbReference>
<feature type="domain" description="Glutaredoxin" evidence="1">
    <location>
        <begin position="3"/>
        <end position="56"/>
    </location>
</feature>
<gene>
    <name evidence="2" type="ORF">PBI_OMNICRON_64</name>
</gene>
<dbReference type="RefSeq" id="YP_009201696.1">
    <property type="nucleotide sequence ID" value="NC_028832.1"/>
</dbReference>
<dbReference type="OrthoDB" id="18944at10239"/>
<evidence type="ECO:0000313" key="2">
    <source>
        <dbReference type="EMBL" id="AIM50397.1"/>
    </source>
</evidence>
<dbReference type="Gene3D" id="3.40.30.10">
    <property type="entry name" value="Glutaredoxin"/>
    <property type="match status" value="1"/>
</dbReference>
<dbReference type="Pfam" id="PF00462">
    <property type="entry name" value="Glutaredoxin"/>
    <property type="match status" value="1"/>
</dbReference>
<organism evidence="2 3">
    <name type="scientific">Mycobacterium phage Omnicron</name>
    <dbReference type="NCBI Taxonomy" id="1541819"/>
    <lineage>
        <taxon>Viruses</taxon>
        <taxon>Duplodnaviria</taxon>
        <taxon>Heunggongvirae</taxon>
        <taxon>Uroviricota</taxon>
        <taxon>Caudoviricetes</taxon>
        <taxon>Weiservirinae</taxon>
        <taxon>Kratiovirus</taxon>
        <taxon>Kratiovirus omnicron</taxon>
    </lineage>
</organism>
<accession>A0A088FRI1</accession>
<dbReference type="InterPro" id="IPR002109">
    <property type="entry name" value="Glutaredoxin"/>
</dbReference>
<reference evidence="2 3" key="1">
    <citation type="submission" date="2014-08" db="EMBL/GenBank/DDBJ databases">
        <authorList>
            <person name="Isern S."/>
            <person name="Ashley B.D."/>
            <person name="Baer T.D."/>
            <person name="Czarnecki K.W."/>
            <person name="Deneweth R.M."/>
            <person name="Gatt S.M."/>
            <person name="Jenkins M."/>
            <person name="Lang J.F."/>
            <person name="Marfizo C.J."/>
            <person name="McMahon C.W."/>
            <person name="Power T.R."/>
            <person name="Rosales K.A."/>
            <person name="Walter R.S."/>
            <person name="Wozny M.J."/>
            <person name="Yori S."/>
            <person name="Michael S.F."/>
            <person name="Anders K.R."/>
            <person name="Braun M.A."/>
            <person name="Delesalle V.A."/>
            <person name="Hughes L.E."/>
            <person name="Ware V.C."/>
            <person name="Bradley K.W."/>
            <person name="Barker L.P."/>
            <person name="Asai D.J."/>
            <person name="Bowman C.A."/>
            <person name="Russell D.A."/>
            <person name="Pope W.H."/>
            <person name="Jacobs-Sera D."/>
            <person name="Hendrix R.W."/>
            <person name="Hatfull G.F."/>
        </authorList>
    </citation>
    <scope>NUCLEOTIDE SEQUENCE [LARGE SCALE GENOMIC DNA]</scope>
</reference>
<evidence type="ECO:0000259" key="1">
    <source>
        <dbReference type="Pfam" id="PF00462"/>
    </source>
</evidence>
<dbReference type="Proteomes" id="UP000029352">
    <property type="component" value="Segment"/>
</dbReference>
<protein>
    <submittedName>
        <fullName evidence="2">NrdH-like glutaredoxin</fullName>
    </submittedName>
</protein>
<evidence type="ECO:0000313" key="3">
    <source>
        <dbReference type="Proteomes" id="UP000029352"/>
    </source>
</evidence>
<dbReference type="SUPFAM" id="SSF52833">
    <property type="entry name" value="Thioredoxin-like"/>
    <property type="match status" value="1"/>
</dbReference>
<proteinExistence type="predicted"/>
<dbReference type="CDD" id="cd02976">
    <property type="entry name" value="NrdH"/>
    <property type="match status" value="1"/>
</dbReference>